<dbReference type="EMBL" id="CP011125">
    <property type="protein sequence ID" value="AKF06845.1"/>
    <property type="molecule type" value="Genomic_DNA"/>
</dbReference>
<reference evidence="2 3" key="1">
    <citation type="submission" date="2015-03" db="EMBL/GenBank/DDBJ databases">
        <title>Genome assembly of Sandaracinus amylolyticus DSM 53668.</title>
        <authorList>
            <person name="Sharma G."/>
            <person name="Subramanian S."/>
        </authorList>
    </citation>
    <scope>NUCLEOTIDE SEQUENCE [LARGE SCALE GENOMIC DNA]</scope>
    <source>
        <strain evidence="2 3">DSM 53668</strain>
    </source>
</reference>
<dbReference type="PANTHER" id="PTHR43179:SF7">
    <property type="entry name" value="RHAMNOSYLTRANSFERASE WBBL"/>
    <property type="match status" value="1"/>
</dbReference>
<feature type="region of interest" description="Disordered" evidence="1">
    <location>
        <begin position="343"/>
        <end position="364"/>
    </location>
</feature>
<dbReference type="InterPro" id="IPR029044">
    <property type="entry name" value="Nucleotide-diphossugar_trans"/>
</dbReference>
<dbReference type="STRING" id="927083.DB32_003994"/>
<keyword evidence="3" id="KW-1185">Reference proteome</keyword>
<sequence>MRVIPFELTIVVLNYRTPELTLDCIASLAPQIGARRRVLVVDNASGDGSADAIDRAIEERGWSDWATVLRSPVNGGFAAGNNFGLRHARVHCPAEAYVLLNSDTIVSHGALDALVAGMRAHPEAGLVGPRFDTADGELDVSAFRDHTPISELEVAASTGIVSRLLSRVRVPTPVASAERPFHPQWLGFACVLVRREVLAEIGGLDEGFFMYFEDADYCRRVRAAGWKMLYWPSARVIHLGGGSSGFSTREGMPKRLPRYYFESRARYFARHHGRTGPLRANLAWMTGAALATSRALIGQRGFTTPLETVRDLWISTFSTTPRVVTSLPPTHEPAQLRSSLVELDDPARSPHEAYSSAARLARVG</sequence>
<dbReference type="KEGG" id="samy:DB32_003994"/>
<evidence type="ECO:0000313" key="3">
    <source>
        <dbReference type="Proteomes" id="UP000034883"/>
    </source>
</evidence>
<dbReference type="Gene3D" id="3.90.550.10">
    <property type="entry name" value="Spore Coat Polysaccharide Biosynthesis Protein SpsA, Chain A"/>
    <property type="match status" value="1"/>
</dbReference>
<dbReference type="Pfam" id="PF13641">
    <property type="entry name" value="Glyco_tranf_2_3"/>
    <property type="match status" value="1"/>
</dbReference>
<gene>
    <name evidence="2" type="ORF">DB32_003994</name>
</gene>
<dbReference type="SUPFAM" id="SSF53448">
    <property type="entry name" value="Nucleotide-diphospho-sugar transferases"/>
    <property type="match status" value="1"/>
</dbReference>
<organism evidence="2 3">
    <name type="scientific">Sandaracinus amylolyticus</name>
    <dbReference type="NCBI Taxonomy" id="927083"/>
    <lineage>
        <taxon>Bacteria</taxon>
        <taxon>Pseudomonadati</taxon>
        <taxon>Myxococcota</taxon>
        <taxon>Polyangia</taxon>
        <taxon>Polyangiales</taxon>
        <taxon>Sandaracinaceae</taxon>
        <taxon>Sandaracinus</taxon>
    </lineage>
</organism>
<dbReference type="CDD" id="cd04186">
    <property type="entry name" value="GT_2_like_c"/>
    <property type="match status" value="1"/>
</dbReference>
<dbReference type="Proteomes" id="UP000034883">
    <property type="component" value="Chromosome"/>
</dbReference>
<dbReference type="AlphaFoldDB" id="A0A0F6YIC3"/>
<name>A0A0F6YIC3_9BACT</name>
<evidence type="ECO:0000313" key="2">
    <source>
        <dbReference type="EMBL" id="AKF06845.1"/>
    </source>
</evidence>
<accession>A0A0F6YIC3</accession>
<protein>
    <submittedName>
        <fullName evidence="2">Glycosyl transferase, group 2 family protein</fullName>
    </submittedName>
</protein>
<keyword evidence="2" id="KW-0808">Transferase</keyword>
<dbReference type="OrthoDB" id="9771846at2"/>
<proteinExistence type="predicted"/>
<dbReference type="PANTHER" id="PTHR43179">
    <property type="entry name" value="RHAMNOSYLTRANSFERASE WBBL"/>
    <property type="match status" value="1"/>
</dbReference>
<evidence type="ECO:0000256" key="1">
    <source>
        <dbReference type="SAM" id="MobiDB-lite"/>
    </source>
</evidence>
<dbReference type="GO" id="GO:0016740">
    <property type="term" value="F:transferase activity"/>
    <property type="evidence" value="ECO:0007669"/>
    <property type="project" value="UniProtKB-KW"/>
</dbReference>